<sequence>MTDVEIEALMAQGLLPEKAISGWWSCFGEAFPSEDRTETDSNKRWAEEWFVMANPAPGLPPRTSLPPVLNARWEEKPTDEEMVEVEVLLAELQKLKAEKLTGAAVALSFMKRLTQPIQERVHPGYEYSGRDDPTRVQNRKISHSEAHRRIMLIMSEEVRDKGCPKAYCLKRPTTEVSDGKNCVVLVPCASAGGAAGKVVDPPTGLALPVVDVGSFSSDSSIGSESDNIVEVPGPAVGAGSTMKKRRPTRKVAALKAQRGGVTPRARSSTPLGASRVGTKAVAVKAGLTTPKPEEEDQGQERGRPARSPAWVAQSLPSAVPLKSSFSVQRAGRRASFSGVKCKVEESTSEAVSAEVAKGEASSSERPLAHS</sequence>
<gene>
    <name evidence="2" type="ORF">C2845_PM05G23200</name>
</gene>
<dbReference type="PANTHER" id="PTHR33026:SF7">
    <property type="entry name" value="OS03G0100275 PROTEIN"/>
    <property type="match status" value="1"/>
</dbReference>
<evidence type="ECO:0000313" key="2">
    <source>
        <dbReference type="EMBL" id="RLN30714.1"/>
    </source>
</evidence>
<name>A0A3L6T5L3_PANMI</name>
<dbReference type="PANTHER" id="PTHR33026">
    <property type="entry name" value="OS06G0360600 PROTEIN"/>
    <property type="match status" value="1"/>
</dbReference>
<feature type="region of interest" description="Disordered" evidence="1">
    <location>
        <begin position="221"/>
        <end position="370"/>
    </location>
</feature>
<accession>A0A3L6T5L3</accession>
<evidence type="ECO:0000256" key="1">
    <source>
        <dbReference type="SAM" id="MobiDB-lite"/>
    </source>
</evidence>
<evidence type="ECO:0000313" key="3">
    <source>
        <dbReference type="Proteomes" id="UP000275267"/>
    </source>
</evidence>
<protein>
    <submittedName>
        <fullName evidence="2">Uncharacterized protein</fullName>
    </submittedName>
</protein>
<dbReference type="STRING" id="4540.A0A3L6T5L3"/>
<dbReference type="Proteomes" id="UP000275267">
    <property type="component" value="Unassembled WGS sequence"/>
</dbReference>
<dbReference type="AlphaFoldDB" id="A0A3L6T5L3"/>
<feature type="compositionally biased region" description="Basic and acidic residues" evidence="1">
    <location>
        <begin position="123"/>
        <end position="134"/>
    </location>
</feature>
<dbReference type="EMBL" id="PQIB02000003">
    <property type="protein sequence ID" value="RLN30714.1"/>
    <property type="molecule type" value="Genomic_DNA"/>
</dbReference>
<organism evidence="2 3">
    <name type="scientific">Panicum miliaceum</name>
    <name type="common">Proso millet</name>
    <name type="synonym">Broomcorn millet</name>
    <dbReference type="NCBI Taxonomy" id="4540"/>
    <lineage>
        <taxon>Eukaryota</taxon>
        <taxon>Viridiplantae</taxon>
        <taxon>Streptophyta</taxon>
        <taxon>Embryophyta</taxon>
        <taxon>Tracheophyta</taxon>
        <taxon>Spermatophyta</taxon>
        <taxon>Magnoliopsida</taxon>
        <taxon>Liliopsida</taxon>
        <taxon>Poales</taxon>
        <taxon>Poaceae</taxon>
        <taxon>PACMAD clade</taxon>
        <taxon>Panicoideae</taxon>
        <taxon>Panicodae</taxon>
        <taxon>Paniceae</taxon>
        <taxon>Panicinae</taxon>
        <taxon>Panicum</taxon>
        <taxon>Panicum sect. Panicum</taxon>
    </lineage>
</organism>
<feature type="region of interest" description="Disordered" evidence="1">
    <location>
        <begin position="123"/>
        <end position="142"/>
    </location>
</feature>
<reference evidence="3" key="1">
    <citation type="journal article" date="2019" name="Nat. Commun.">
        <title>The genome of broomcorn millet.</title>
        <authorList>
            <person name="Zou C."/>
            <person name="Miki D."/>
            <person name="Li D."/>
            <person name="Tang Q."/>
            <person name="Xiao L."/>
            <person name="Rajput S."/>
            <person name="Deng P."/>
            <person name="Jia W."/>
            <person name="Huang R."/>
            <person name="Zhang M."/>
            <person name="Sun Y."/>
            <person name="Hu J."/>
            <person name="Fu X."/>
            <person name="Schnable P.S."/>
            <person name="Li F."/>
            <person name="Zhang H."/>
            <person name="Feng B."/>
            <person name="Zhu X."/>
            <person name="Liu R."/>
            <person name="Schnable J.C."/>
            <person name="Zhu J.-K."/>
            <person name="Zhang H."/>
        </authorList>
    </citation>
    <scope>NUCLEOTIDE SEQUENCE [LARGE SCALE GENOMIC DNA]</scope>
</reference>
<comment type="caution">
    <text evidence="2">The sequence shown here is derived from an EMBL/GenBank/DDBJ whole genome shotgun (WGS) entry which is preliminary data.</text>
</comment>
<proteinExistence type="predicted"/>
<keyword evidence="3" id="KW-1185">Reference proteome</keyword>